<keyword evidence="4" id="KW-1185">Reference proteome</keyword>
<sequence>MKYRIIIFFLWITSYCYGQDYTPLLELNKTWNMFLYNDTGDSYSFDIEPINFVEIEGQTYYQIVASHNGCTTYLREDPIERKVYGISEGNEYLHYDFSKNVGDSIWVLDQLREITSIEYGDFYGMENLRFFVLDNVYKLIEGIGFETYGIIDAFEYGCLHVPIFELVLLSNMNQPLSIEDNNLLVFNVYPNPVNSSLFVSSNADKLVLKIFNLLGQVLFTQNIDVGTSMIDLSFLDNGAYLMTWESTKGNGFKRIIKN</sequence>
<evidence type="ECO:0000259" key="2">
    <source>
        <dbReference type="Pfam" id="PF18962"/>
    </source>
</evidence>
<dbReference type="InterPro" id="IPR026444">
    <property type="entry name" value="Secre_tail"/>
</dbReference>
<gene>
    <name evidence="3" type="ORF">LX78_02748</name>
</gene>
<feature type="domain" description="Secretion system C-terminal sorting" evidence="2">
    <location>
        <begin position="188"/>
        <end position="256"/>
    </location>
</feature>
<comment type="caution">
    <text evidence="3">The sequence shown here is derived from an EMBL/GenBank/DDBJ whole genome shotgun (WGS) entry which is preliminary data.</text>
</comment>
<keyword evidence="1" id="KW-0732">Signal</keyword>
<protein>
    <submittedName>
        <fullName evidence="3">Putative secreted protein (Por secretion system target)</fullName>
    </submittedName>
</protein>
<accession>A0A316DHP4</accession>
<evidence type="ECO:0000313" key="3">
    <source>
        <dbReference type="EMBL" id="PWK17415.1"/>
    </source>
</evidence>
<name>A0A316DHP4_9FLAO</name>
<dbReference type="AlphaFoldDB" id="A0A316DHP4"/>
<proteinExistence type="predicted"/>
<evidence type="ECO:0000256" key="1">
    <source>
        <dbReference type="ARBA" id="ARBA00022729"/>
    </source>
</evidence>
<reference evidence="3 4" key="1">
    <citation type="submission" date="2018-05" db="EMBL/GenBank/DDBJ databases">
        <title>Genomic Encyclopedia of Archaeal and Bacterial Type Strains, Phase II (KMG-II): from individual species to whole genera.</title>
        <authorList>
            <person name="Goeker M."/>
        </authorList>
    </citation>
    <scope>NUCLEOTIDE SEQUENCE [LARGE SCALE GENOMIC DNA]</scope>
    <source>
        <strain evidence="3 4">DSM 22637</strain>
    </source>
</reference>
<dbReference type="NCBIfam" id="TIGR04183">
    <property type="entry name" value="Por_Secre_tail"/>
    <property type="match status" value="1"/>
</dbReference>
<dbReference type="RefSeq" id="WP_109683329.1">
    <property type="nucleotide sequence ID" value="NZ_QGGP01000009.1"/>
</dbReference>
<organism evidence="3 4">
    <name type="scientific">Xanthomarina spongicola</name>
    <dbReference type="NCBI Taxonomy" id="570520"/>
    <lineage>
        <taxon>Bacteria</taxon>
        <taxon>Pseudomonadati</taxon>
        <taxon>Bacteroidota</taxon>
        <taxon>Flavobacteriia</taxon>
        <taxon>Flavobacteriales</taxon>
        <taxon>Flavobacteriaceae</taxon>
        <taxon>Xanthomarina</taxon>
    </lineage>
</organism>
<dbReference type="Proteomes" id="UP000245430">
    <property type="component" value="Unassembled WGS sequence"/>
</dbReference>
<dbReference type="EMBL" id="QGGP01000009">
    <property type="protein sequence ID" value="PWK17415.1"/>
    <property type="molecule type" value="Genomic_DNA"/>
</dbReference>
<evidence type="ECO:0000313" key="4">
    <source>
        <dbReference type="Proteomes" id="UP000245430"/>
    </source>
</evidence>
<dbReference type="OrthoDB" id="1448302at2"/>
<dbReference type="Pfam" id="PF18962">
    <property type="entry name" value="Por_Secre_tail"/>
    <property type="match status" value="1"/>
</dbReference>